<organism evidence="1 2">
    <name type="scientific">Rubroshorea leprosula</name>
    <dbReference type="NCBI Taxonomy" id="152421"/>
    <lineage>
        <taxon>Eukaryota</taxon>
        <taxon>Viridiplantae</taxon>
        <taxon>Streptophyta</taxon>
        <taxon>Embryophyta</taxon>
        <taxon>Tracheophyta</taxon>
        <taxon>Spermatophyta</taxon>
        <taxon>Magnoliopsida</taxon>
        <taxon>eudicotyledons</taxon>
        <taxon>Gunneridae</taxon>
        <taxon>Pentapetalae</taxon>
        <taxon>rosids</taxon>
        <taxon>malvids</taxon>
        <taxon>Malvales</taxon>
        <taxon>Dipterocarpaceae</taxon>
        <taxon>Rubroshorea</taxon>
    </lineage>
</organism>
<evidence type="ECO:0000313" key="1">
    <source>
        <dbReference type="EMBL" id="GKV18739.1"/>
    </source>
</evidence>
<dbReference type="Proteomes" id="UP001054252">
    <property type="component" value="Unassembled WGS sequence"/>
</dbReference>
<dbReference type="AlphaFoldDB" id="A0AAV5JVS2"/>
<keyword evidence="2" id="KW-1185">Reference proteome</keyword>
<sequence>MFFVGVTSACMYKLIFGLANPSSSWQLAVGSCKER</sequence>
<reference evidence="1 2" key="1">
    <citation type="journal article" date="2021" name="Commun. Biol.">
        <title>The genome of Shorea leprosula (Dipterocarpaceae) highlights the ecological relevance of drought in aseasonal tropical rainforests.</title>
        <authorList>
            <person name="Ng K.K.S."/>
            <person name="Kobayashi M.J."/>
            <person name="Fawcett J.A."/>
            <person name="Hatakeyama M."/>
            <person name="Paape T."/>
            <person name="Ng C.H."/>
            <person name="Ang C.C."/>
            <person name="Tnah L.H."/>
            <person name="Lee C.T."/>
            <person name="Nishiyama T."/>
            <person name="Sese J."/>
            <person name="O'Brien M.J."/>
            <person name="Copetti D."/>
            <person name="Mohd Noor M.I."/>
            <person name="Ong R.C."/>
            <person name="Putra M."/>
            <person name="Sireger I.Z."/>
            <person name="Indrioko S."/>
            <person name="Kosugi Y."/>
            <person name="Izuno A."/>
            <person name="Isagi Y."/>
            <person name="Lee S.L."/>
            <person name="Shimizu K.K."/>
        </authorList>
    </citation>
    <scope>NUCLEOTIDE SEQUENCE [LARGE SCALE GENOMIC DNA]</scope>
    <source>
        <strain evidence="1">214</strain>
    </source>
</reference>
<evidence type="ECO:0000313" key="2">
    <source>
        <dbReference type="Proteomes" id="UP001054252"/>
    </source>
</evidence>
<name>A0AAV5JVS2_9ROSI</name>
<protein>
    <submittedName>
        <fullName evidence="1">Uncharacterized protein</fullName>
    </submittedName>
</protein>
<gene>
    <name evidence="1" type="ORF">SLEP1_g29079</name>
</gene>
<proteinExistence type="predicted"/>
<comment type="caution">
    <text evidence="1">The sequence shown here is derived from an EMBL/GenBank/DDBJ whole genome shotgun (WGS) entry which is preliminary data.</text>
</comment>
<accession>A0AAV5JVS2</accession>
<dbReference type="EMBL" id="BPVZ01000051">
    <property type="protein sequence ID" value="GKV18739.1"/>
    <property type="molecule type" value="Genomic_DNA"/>
</dbReference>